<dbReference type="Pfam" id="PF13456">
    <property type="entry name" value="RVT_3"/>
    <property type="match status" value="1"/>
</dbReference>
<dbReference type="InterPro" id="IPR026960">
    <property type="entry name" value="RVT-Znf"/>
</dbReference>
<feature type="domain" description="Reverse transcriptase zinc-binding" evidence="2">
    <location>
        <begin position="6"/>
        <end position="72"/>
    </location>
</feature>
<dbReference type="InterPro" id="IPR044730">
    <property type="entry name" value="RNase_H-like_dom_plant"/>
</dbReference>
<proteinExistence type="predicted"/>
<dbReference type="CDD" id="cd06222">
    <property type="entry name" value="RNase_H_like"/>
    <property type="match status" value="1"/>
</dbReference>
<dbReference type="OrthoDB" id="1414482at2759"/>
<dbReference type="RefSeq" id="XP_027075657.1">
    <property type="nucleotide sequence ID" value="XM_027219856.1"/>
</dbReference>
<reference evidence="4" key="2">
    <citation type="submission" date="2025-08" db="UniProtKB">
        <authorList>
            <consortium name="RefSeq"/>
        </authorList>
    </citation>
    <scope>IDENTIFICATION</scope>
    <source>
        <tissue evidence="4">Leaves</tissue>
    </source>
</reference>
<organism evidence="3 4">
    <name type="scientific">Coffea arabica</name>
    <name type="common">Arabian coffee</name>
    <dbReference type="NCBI Taxonomy" id="13443"/>
    <lineage>
        <taxon>Eukaryota</taxon>
        <taxon>Viridiplantae</taxon>
        <taxon>Streptophyta</taxon>
        <taxon>Embryophyta</taxon>
        <taxon>Tracheophyta</taxon>
        <taxon>Spermatophyta</taxon>
        <taxon>Magnoliopsida</taxon>
        <taxon>eudicotyledons</taxon>
        <taxon>Gunneridae</taxon>
        <taxon>Pentapetalae</taxon>
        <taxon>asterids</taxon>
        <taxon>lamiids</taxon>
        <taxon>Gentianales</taxon>
        <taxon>Rubiaceae</taxon>
        <taxon>Ixoroideae</taxon>
        <taxon>Gardenieae complex</taxon>
        <taxon>Bertiereae - Coffeeae clade</taxon>
        <taxon>Coffeeae</taxon>
        <taxon>Coffea</taxon>
    </lineage>
</organism>
<dbReference type="InterPro" id="IPR002156">
    <property type="entry name" value="RNaseH_domain"/>
</dbReference>
<accession>A0A6P6TCP9</accession>
<protein>
    <submittedName>
        <fullName evidence="4">Uncharacterized protein</fullName>
    </submittedName>
</protein>
<evidence type="ECO:0000259" key="1">
    <source>
        <dbReference type="Pfam" id="PF13456"/>
    </source>
</evidence>
<gene>
    <name evidence="4" type="primary">LOC113699487</name>
</gene>
<evidence type="ECO:0000259" key="2">
    <source>
        <dbReference type="Pfam" id="PF13966"/>
    </source>
</evidence>
<reference evidence="3" key="1">
    <citation type="journal article" date="2025" name="Foods">
        <title>Unveiling the Microbial Signatures of Arabica Coffee Cherries: Insights into Ripeness Specific Diversity, Functional Traits, and Implications for Quality and Safety.</title>
        <authorList>
            <consortium name="RefSeq"/>
            <person name="Tenea G.N."/>
            <person name="Cifuentes V."/>
            <person name="Reyes P."/>
            <person name="Cevallos-Vallejos M."/>
        </authorList>
    </citation>
    <scope>NUCLEOTIDE SEQUENCE [LARGE SCALE GENOMIC DNA]</scope>
</reference>
<sequence>MFNSIKWDTIWKQKGPRRWQFILWFIKHNKLLTSAEKARRHLQEDASCNICGACTETALHAVRDCVWIKKIWKELVVSPKWEQFFEMPLEEWVDWNLKDGRAGKLQTISWVVLFKLVVYFAWSGRNEFCIKGDDKKTPGARGLLRDILGRWQGYQRVILELDSVTSISLVRGNVQDSTHHNLIAQVKQALRRDGESKISRTWREGNVCADYLAKKSINMDLVFQRLRNPPDELIEG</sequence>
<feature type="domain" description="RNase H type-1" evidence="1">
    <location>
        <begin position="152"/>
        <end position="215"/>
    </location>
</feature>
<dbReference type="GeneID" id="113699487"/>
<evidence type="ECO:0000313" key="4">
    <source>
        <dbReference type="RefSeq" id="XP_027075657.1"/>
    </source>
</evidence>
<keyword evidence="3" id="KW-1185">Reference proteome</keyword>
<dbReference type="PANTHER" id="PTHR34023">
    <property type="entry name" value="RNASE H DOMAIN-CONTAINING PROTEIN"/>
    <property type="match status" value="1"/>
</dbReference>
<dbReference type="GO" id="GO:0003676">
    <property type="term" value="F:nucleic acid binding"/>
    <property type="evidence" value="ECO:0007669"/>
    <property type="project" value="InterPro"/>
</dbReference>
<dbReference type="Pfam" id="PF13966">
    <property type="entry name" value="zf-RVT"/>
    <property type="match status" value="1"/>
</dbReference>
<dbReference type="AlphaFoldDB" id="A0A6P6TCP9"/>
<evidence type="ECO:0000313" key="3">
    <source>
        <dbReference type="Proteomes" id="UP001652660"/>
    </source>
</evidence>
<dbReference type="Proteomes" id="UP001652660">
    <property type="component" value="Chromosome 7c"/>
</dbReference>
<dbReference type="PANTHER" id="PTHR34023:SF4">
    <property type="entry name" value="RNASE H TYPE-1 DOMAIN-CONTAINING PROTEIN"/>
    <property type="match status" value="1"/>
</dbReference>
<dbReference type="GO" id="GO:0004523">
    <property type="term" value="F:RNA-DNA hybrid ribonuclease activity"/>
    <property type="evidence" value="ECO:0007669"/>
    <property type="project" value="InterPro"/>
</dbReference>
<name>A0A6P6TCP9_COFAR</name>